<organism evidence="2 3">
    <name type="scientific">Ceratodon purpureus</name>
    <name type="common">Fire moss</name>
    <name type="synonym">Dicranum purpureum</name>
    <dbReference type="NCBI Taxonomy" id="3225"/>
    <lineage>
        <taxon>Eukaryota</taxon>
        <taxon>Viridiplantae</taxon>
        <taxon>Streptophyta</taxon>
        <taxon>Embryophyta</taxon>
        <taxon>Bryophyta</taxon>
        <taxon>Bryophytina</taxon>
        <taxon>Bryopsida</taxon>
        <taxon>Dicranidae</taxon>
        <taxon>Pseudoditrichales</taxon>
        <taxon>Ditrichaceae</taxon>
        <taxon>Ceratodon</taxon>
    </lineage>
</organism>
<evidence type="ECO:0000313" key="3">
    <source>
        <dbReference type="Proteomes" id="UP000822688"/>
    </source>
</evidence>
<accession>A0A8T0J4N5</accession>
<dbReference type="EMBL" id="CM026421">
    <property type="protein sequence ID" value="KAG0590096.1"/>
    <property type="molecule type" value="Genomic_DNA"/>
</dbReference>
<proteinExistence type="predicted"/>
<dbReference type="AlphaFoldDB" id="A0A8T0J4N5"/>
<protein>
    <submittedName>
        <fullName evidence="2">Uncharacterized protein</fullName>
    </submittedName>
</protein>
<gene>
    <name evidence="2" type="ORF">KC19_1G071500</name>
</gene>
<sequence>MDHSLTSSLAHVMCVCSLGAVGAVAEFASSVVCGSLDHWFTGWEGEGGRLS</sequence>
<evidence type="ECO:0000256" key="1">
    <source>
        <dbReference type="SAM" id="SignalP"/>
    </source>
</evidence>
<keyword evidence="3" id="KW-1185">Reference proteome</keyword>
<evidence type="ECO:0000313" key="2">
    <source>
        <dbReference type="EMBL" id="KAG0590096.1"/>
    </source>
</evidence>
<name>A0A8T0J4N5_CERPU</name>
<dbReference type="Proteomes" id="UP000822688">
    <property type="component" value="Chromosome 1"/>
</dbReference>
<comment type="caution">
    <text evidence="2">The sequence shown here is derived from an EMBL/GenBank/DDBJ whole genome shotgun (WGS) entry which is preliminary data.</text>
</comment>
<feature type="signal peptide" evidence="1">
    <location>
        <begin position="1"/>
        <end position="25"/>
    </location>
</feature>
<keyword evidence="1" id="KW-0732">Signal</keyword>
<reference evidence="2" key="1">
    <citation type="submission" date="2020-06" db="EMBL/GenBank/DDBJ databases">
        <title>WGS assembly of Ceratodon purpureus strain R40.</title>
        <authorList>
            <person name="Carey S.B."/>
            <person name="Jenkins J."/>
            <person name="Shu S."/>
            <person name="Lovell J.T."/>
            <person name="Sreedasyam A."/>
            <person name="Maumus F."/>
            <person name="Tiley G.P."/>
            <person name="Fernandez-Pozo N."/>
            <person name="Barry K."/>
            <person name="Chen C."/>
            <person name="Wang M."/>
            <person name="Lipzen A."/>
            <person name="Daum C."/>
            <person name="Saski C.A."/>
            <person name="Payton A.C."/>
            <person name="Mcbreen J.C."/>
            <person name="Conrad R.E."/>
            <person name="Kollar L.M."/>
            <person name="Olsson S."/>
            <person name="Huttunen S."/>
            <person name="Landis J.B."/>
            <person name="Wickett N.J."/>
            <person name="Johnson M.G."/>
            <person name="Rensing S.A."/>
            <person name="Grimwood J."/>
            <person name="Schmutz J."/>
            <person name="Mcdaniel S.F."/>
        </authorList>
    </citation>
    <scope>NUCLEOTIDE SEQUENCE</scope>
    <source>
        <strain evidence="2">R40</strain>
    </source>
</reference>
<feature type="chain" id="PRO_5035749376" evidence="1">
    <location>
        <begin position="26"/>
        <end position="51"/>
    </location>
</feature>